<protein>
    <submittedName>
        <fullName evidence="1">Uncharacterized protein</fullName>
    </submittedName>
</protein>
<gene>
    <name evidence="1" type="ORF">BCUN_2187</name>
</gene>
<sequence length="70" mass="7343">MTHVVTVPSSRAGLVPDGIYLEHDDVAVAFVLADRRPAGARTGGARCPTRRTCPAPGTRCVRNASPARST</sequence>
<keyword evidence="2" id="KW-1185">Reference proteome</keyword>
<dbReference type="Proteomes" id="UP000029067">
    <property type="component" value="Unassembled WGS sequence"/>
</dbReference>
<evidence type="ECO:0000313" key="2">
    <source>
        <dbReference type="Proteomes" id="UP000029067"/>
    </source>
</evidence>
<name>A0A087AJM7_9BIFI</name>
<dbReference type="EMBL" id="JGYV01000027">
    <property type="protein sequence ID" value="KFI58977.1"/>
    <property type="molecule type" value="Genomic_DNA"/>
</dbReference>
<comment type="caution">
    <text evidence="1">The sequence shown here is derived from an EMBL/GenBank/DDBJ whole genome shotgun (WGS) entry which is preliminary data.</text>
</comment>
<organism evidence="1 2">
    <name type="scientific">Bifidobacterium cuniculi</name>
    <dbReference type="NCBI Taxonomy" id="1688"/>
    <lineage>
        <taxon>Bacteria</taxon>
        <taxon>Bacillati</taxon>
        <taxon>Actinomycetota</taxon>
        <taxon>Actinomycetes</taxon>
        <taxon>Bifidobacteriales</taxon>
        <taxon>Bifidobacteriaceae</taxon>
        <taxon>Bifidobacterium</taxon>
    </lineage>
</organism>
<evidence type="ECO:0000313" key="1">
    <source>
        <dbReference type="EMBL" id="KFI58977.1"/>
    </source>
</evidence>
<reference evidence="1 2" key="1">
    <citation type="submission" date="2014-03" db="EMBL/GenBank/DDBJ databases">
        <title>Genomics of Bifidobacteria.</title>
        <authorList>
            <person name="Ventura M."/>
            <person name="Milani C."/>
            <person name="Lugli G.A."/>
        </authorList>
    </citation>
    <scope>NUCLEOTIDE SEQUENCE [LARGE SCALE GENOMIC DNA]</scope>
    <source>
        <strain evidence="1 2">LMG 10738</strain>
    </source>
</reference>
<accession>A0A087AJM7</accession>
<dbReference type="AlphaFoldDB" id="A0A087AJM7"/>
<proteinExistence type="predicted"/>